<dbReference type="EMBL" id="RBZM01000005">
    <property type="protein sequence ID" value="RKP54388.1"/>
    <property type="molecule type" value="Genomic_DNA"/>
</dbReference>
<dbReference type="CDD" id="cd02696">
    <property type="entry name" value="MurNAc-LAA"/>
    <property type="match status" value="1"/>
</dbReference>
<dbReference type="Gene3D" id="3.40.630.40">
    <property type="entry name" value="Zn-dependent exopeptidases"/>
    <property type="match status" value="1"/>
</dbReference>
<organism evidence="4 5">
    <name type="scientific">Cohnella endophytica</name>
    <dbReference type="NCBI Taxonomy" id="2419778"/>
    <lineage>
        <taxon>Bacteria</taxon>
        <taxon>Bacillati</taxon>
        <taxon>Bacillota</taxon>
        <taxon>Bacilli</taxon>
        <taxon>Bacillales</taxon>
        <taxon>Paenibacillaceae</taxon>
        <taxon>Cohnella</taxon>
    </lineage>
</organism>
<protein>
    <submittedName>
        <fullName evidence="4">N-acetylmuramoyl-L-alanine amidase</fullName>
    </submittedName>
</protein>
<keyword evidence="1" id="KW-0378">Hydrolase</keyword>
<dbReference type="PANTHER" id="PTHR30404">
    <property type="entry name" value="N-ACETYLMURAMOYL-L-ALANINE AMIDASE"/>
    <property type="match status" value="1"/>
</dbReference>
<feature type="transmembrane region" description="Helical" evidence="2">
    <location>
        <begin position="34"/>
        <end position="54"/>
    </location>
</feature>
<dbReference type="OrthoDB" id="9772024at2"/>
<dbReference type="Proteomes" id="UP000282076">
    <property type="component" value="Unassembled WGS sequence"/>
</dbReference>
<dbReference type="SMART" id="SM00646">
    <property type="entry name" value="Ami_3"/>
    <property type="match status" value="1"/>
</dbReference>
<dbReference type="GO" id="GO:0009253">
    <property type="term" value="P:peptidoglycan catabolic process"/>
    <property type="evidence" value="ECO:0007669"/>
    <property type="project" value="InterPro"/>
</dbReference>
<evidence type="ECO:0000259" key="3">
    <source>
        <dbReference type="SMART" id="SM00646"/>
    </source>
</evidence>
<dbReference type="SUPFAM" id="SSF53187">
    <property type="entry name" value="Zn-dependent exopeptidases"/>
    <property type="match status" value="1"/>
</dbReference>
<keyword evidence="2" id="KW-0812">Transmembrane</keyword>
<proteinExistence type="predicted"/>
<dbReference type="Pfam" id="PF01520">
    <property type="entry name" value="Amidase_3"/>
    <property type="match status" value="1"/>
</dbReference>
<dbReference type="AlphaFoldDB" id="A0A494XUZ8"/>
<evidence type="ECO:0000256" key="1">
    <source>
        <dbReference type="ARBA" id="ARBA00022801"/>
    </source>
</evidence>
<comment type="caution">
    <text evidence="4">The sequence shown here is derived from an EMBL/GenBank/DDBJ whole genome shotgun (WGS) entry which is preliminary data.</text>
</comment>
<evidence type="ECO:0000256" key="2">
    <source>
        <dbReference type="SAM" id="Phobius"/>
    </source>
</evidence>
<dbReference type="InterPro" id="IPR050695">
    <property type="entry name" value="N-acetylmuramoyl_amidase_3"/>
</dbReference>
<keyword evidence="5" id="KW-1185">Reference proteome</keyword>
<evidence type="ECO:0000313" key="4">
    <source>
        <dbReference type="EMBL" id="RKP54388.1"/>
    </source>
</evidence>
<dbReference type="GO" id="GO:0030288">
    <property type="term" value="C:outer membrane-bounded periplasmic space"/>
    <property type="evidence" value="ECO:0007669"/>
    <property type="project" value="TreeGrafter"/>
</dbReference>
<evidence type="ECO:0000313" key="5">
    <source>
        <dbReference type="Proteomes" id="UP000282076"/>
    </source>
</evidence>
<dbReference type="GO" id="GO:0008745">
    <property type="term" value="F:N-acetylmuramoyl-L-alanine amidase activity"/>
    <property type="evidence" value="ECO:0007669"/>
    <property type="project" value="InterPro"/>
</dbReference>
<name>A0A494XUZ8_9BACL</name>
<dbReference type="InterPro" id="IPR002508">
    <property type="entry name" value="MurNAc-LAA_cat"/>
</dbReference>
<accession>A0A494XUZ8</accession>
<feature type="domain" description="MurNAc-LAA" evidence="3">
    <location>
        <begin position="148"/>
        <end position="253"/>
    </location>
</feature>
<sequence length="260" mass="28846">MPRLCHDNGRSGTIGIRAFELEGKILQSLFSSTLSRLVLLGIGIGCSLLILTGWTNKEPTHAKQVLPMADVLIDAGHGGIDSGTHWNNVLEKDINLEISRKLYLLLRSHGLKVILNRTGDYALSDDNRWHITRSRHRKDLSQRRGLSDEIGASVFVSIHVNWSPKGGKRGPLVIHQSEGRSAILAGFIQTSLNQQQGKYRLPQEAKQFYLLNRVQVPSVIVETAFLNDPGDRSMLTSIPGQNRLAAAIADGIMSYRYFCP</sequence>
<reference evidence="4 5" key="1">
    <citation type="submission" date="2018-10" db="EMBL/GenBank/DDBJ databases">
        <title>Cohnella sp. M2MS4P-1, whole genome shotgun sequence.</title>
        <authorList>
            <person name="Tuo L."/>
        </authorList>
    </citation>
    <scope>NUCLEOTIDE SEQUENCE [LARGE SCALE GENOMIC DNA]</scope>
    <source>
        <strain evidence="4 5">M2MS4P-1</strain>
    </source>
</reference>
<keyword evidence="2" id="KW-0472">Membrane</keyword>
<dbReference type="PANTHER" id="PTHR30404:SF0">
    <property type="entry name" value="N-ACETYLMURAMOYL-L-ALANINE AMIDASE AMIC"/>
    <property type="match status" value="1"/>
</dbReference>
<gene>
    <name evidence="4" type="ORF">D7Z26_13625</name>
</gene>
<keyword evidence="2" id="KW-1133">Transmembrane helix</keyword>